<comment type="caution">
    <text evidence="3">The sequence shown here is derived from an EMBL/GenBank/DDBJ whole genome shotgun (WGS) entry which is preliminary data.</text>
</comment>
<dbReference type="Pfam" id="PF01370">
    <property type="entry name" value="Epimerase"/>
    <property type="match status" value="1"/>
</dbReference>
<name>A0A161Q7E4_9BACI</name>
<dbReference type="InterPro" id="IPR036291">
    <property type="entry name" value="NAD(P)-bd_dom_sf"/>
</dbReference>
<dbReference type="EMBL" id="LTAO01000012">
    <property type="protein sequence ID" value="KYG32438.1"/>
    <property type="molecule type" value="Genomic_DNA"/>
</dbReference>
<proteinExistence type="inferred from homology"/>
<dbReference type="Gene3D" id="3.40.50.720">
    <property type="entry name" value="NAD(P)-binding Rossmann-like Domain"/>
    <property type="match status" value="1"/>
</dbReference>
<evidence type="ECO:0000313" key="4">
    <source>
        <dbReference type="Proteomes" id="UP000075806"/>
    </source>
</evidence>
<dbReference type="InterPro" id="IPR001509">
    <property type="entry name" value="Epimerase_deHydtase"/>
</dbReference>
<evidence type="ECO:0000259" key="2">
    <source>
        <dbReference type="Pfam" id="PF01370"/>
    </source>
</evidence>
<keyword evidence="4" id="KW-1185">Reference proteome</keyword>
<dbReference type="RefSeq" id="WP_061948695.1">
    <property type="nucleotide sequence ID" value="NZ_LTAO01000012.1"/>
</dbReference>
<reference evidence="3" key="1">
    <citation type="submission" date="2016-02" db="EMBL/GenBank/DDBJ databases">
        <title>Genome sequence of Bacillus trypoxylicola KCTC 13244(T).</title>
        <authorList>
            <person name="Jeong H."/>
            <person name="Park S.-H."/>
            <person name="Choi S.-K."/>
        </authorList>
    </citation>
    <scope>NUCLEOTIDE SEQUENCE [LARGE SCALE GENOMIC DNA]</scope>
    <source>
        <strain evidence="3">KCTC 13244</strain>
    </source>
</reference>
<evidence type="ECO:0000256" key="1">
    <source>
        <dbReference type="ARBA" id="ARBA00007637"/>
    </source>
</evidence>
<dbReference type="PANTHER" id="PTHR43000">
    <property type="entry name" value="DTDP-D-GLUCOSE 4,6-DEHYDRATASE-RELATED"/>
    <property type="match status" value="1"/>
</dbReference>
<comment type="similarity">
    <text evidence="1">Belongs to the NAD(P)-dependent epimerase/dehydratase family.</text>
</comment>
<gene>
    <name evidence="3" type="ORF">AZF04_06675</name>
</gene>
<dbReference type="Proteomes" id="UP000075806">
    <property type="component" value="Unassembled WGS sequence"/>
</dbReference>
<accession>A0A161Q7E4</accession>
<feature type="domain" description="NAD-dependent epimerase/dehydratase" evidence="2">
    <location>
        <begin position="3"/>
        <end position="242"/>
    </location>
</feature>
<dbReference type="OrthoDB" id="9811743at2"/>
<organism evidence="3 4">
    <name type="scientific">Alkalihalobacillus trypoxylicola</name>
    <dbReference type="NCBI Taxonomy" id="519424"/>
    <lineage>
        <taxon>Bacteria</taxon>
        <taxon>Bacillati</taxon>
        <taxon>Bacillota</taxon>
        <taxon>Bacilli</taxon>
        <taxon>Bacillales</taxon>
        <taxon>Bacillaceae</taxon>
        <taxon>Alkalihalobacillus</taxon>
    </lineage>
</organism>
<sequence>MKIVVTGAAGFIGSNLCLELLKNPSVHIIGVDAYIGPTTKKQKDENIQKLLKHPRFTFKQTSILDVNWEPILNGTDYIYHLAGIPGVRSSWGAEFQQYVKHNITATQRLLEACKSVHLKKFIYSSTSSVYGEKEGKVSEKSIPEPLSPYGITKLTGEHLCHVYRESFNIPTVILRYFTVYGPKQRSDMAFHRFIKSMLDDEFITIYGDGRQTRDFTFISDCVQATAAVKEAKNVIGETINIGGKERSSVLEVITILEELLGKKAKVNFVSQAIGEPKHTWADISKAENLLDYTPSTQLRTGLENEIFYIKELYQ</sequence>
<protein>
    <submittedName>
        <fullName evidence="3">UDP-glucose 4-epimerase</fullName>
    </submittedName>
</protein>
<dbReference type="SUPFAM" id="SSF51735">
    <property type="entry name" value="NAD(P)-binding Rossmann-fold domains"/>
    <property type="match status" value="1"/>
</dbReference>
<dbReference type="AlphaFoldDB" id="A0A161Q7E4"/>
<dbReference type="STRING" id="519424.AZF04_06675"/>
<evidence type="ECO:0000313" key="3">
    <source>
        <dbReference type="EMBL" id="KYG32438.1"/>
    </source>
</evidence>